<dbReference type="EMBL" id="JAWDGP010000269">
    <property type="protein sequence ID" value="KAK3801993.1"/>
    <property type="molecule type" value="Genomic_DNA"/>
</dbReference>
<reference evidence="1" key="1">
    <citation type="journal article" date="2023" name="G3 (Bethesda)">
        <title>A reference genome for the long-term kleptoplast-retaining sea slug Elysia crispata morphotype clarki.</title>
        <authorList>
            <person name="Eastman K.E."/>
            <person name="Pendleton A.L."/>
            <person name="Shaikh M.A."/>
            <person name="Suttiyut T."/>
            <person name="Ogas R."/>
            <person name="Tomko P."/>
            <person name="Gavelis G."/>
            <person name="Widhalm J.R."/>
            <person name="Wisecaver J.H."/>
        </authorList>
    </citation>
    <scope>NUCLEOTIDE SEQUENCE</scope>
    <source>
        <strain evidence="1">ECLA1</strain>
    </source>
</reference>
<keyword evidence="2" id="KW-1185">Reference proteome</keyword>
<gene>
    <name evidence="1" type="ORF">RRG08_064587</name>
</gene>
<evidence type="ECO:0000313" key="2">
    <source>
        <dbReference type="Proteomes" id="UP001283361"/>
    </source>
</evidence>
<proteinExistence type="predicted"/>
<protein>
    <submittedName>
        <fullName evidence="1">Uncharacterized protein</fullName>
    </submittedName>
</protein>
<comment type="caution">
    <text evidence="1">The sequence shown here is derived from an EMBL/GenBank/DDBJ whole genome shotgun (WGS) entry which is preliminary data.</text>
</comment>
<dbReference type="Proteomes" id="UP001283361">
    <property type="component" value="Unassembled WGS sequence"/>
</dbReference>
<organism evidence="1 2">
    <name type="scientific">Elysia crispata</name>
    <name type="common">lettuce slug</name>
    <dbReference type="NCBI Taxonomy" id="231223"/>
    <lineage>
        <taxon>Eukaryota</taxon>
        <taxon>Metazoa</taxon>
        <taxon>Spiralia</taxon>
        <taxon>Lophotrochozoa</taxon>
        <taxon>Mollusca</taxon>
        <taxon>Gastropoda</taxon>
        <taxon>Heterobranchia</taxon>
        <taxon>Euthyneura</taxon>
        <taxon>Panpulmonata</taxon>
        <taxon>Sacoglossa</taxon>
        <taxon>Placobranchoidea</taxon>
        <taxon>Plakobranchidae</taxon>
        <taxon>Elysia</taxon>
    </lineage>
</organism>
<accession>A0AAE1B9H6</accession>
<dbReference type="AlphaFoldDB" id="A0AAE1B9H6"/>
<sequence>MMVESATRGSESDAVPDSRTILWHKDRGSESDAVPGIIDLGFLWSRTPERFSGTKIVAPGFRELKRPFWSEYSQKPEVGFSREAYIFYSCKSLTSIIKADDIWNSYPEEPLYREQTVGPKEALDSSSYATSLTKSLNL</sequence>
<evidence type="ECO:0000313" key="1">
    <source>
        <dbReference type="EMBL" id="KAK3801993.1"/>
    </source>
</evidence>
<name>A0AAE1B9H6_9GAST</name>